<proteinExistence type="predicted"/>
<accession>A0ABX6H5U5</accession>
<gene>
    <name evidence="1" type="ORF">GSU69_19580</name>
</gene>
<dbReference type="EMBL" id="CP047182">
    <property type="protein sequence ID" value="QHC65057.1"/>
    <property type="molecule type" value="Genomic_DNA"/>
</dbReference>
<sequence>MATPRRPRGSLNDAVATGWKVERAAKDRFDQLARHANVSSAVFFERLVESIEVDSRGLPVWWTSETEPNEELPITTT</sequence>
<evidence type="ECO:0000313" key="2">
    <source>
        <dbReference type="Proteomes" id="UP000464597"/>
    </source>
</evidence>
<protein>
    <submittedName>
        <fullName evidence="1">Uncharacterized protein</fullName>
    </submittedName>
</protein>
<organism evidence="1 2">
    <name type="scientific">Rathayibacter festucae</name>
    <dbReference type="NCBI Taxonomy" id="110937"/>
    <lineage>
        <taxon>Bacteria</taxon>
        <taxon>Bacillati</taxon>
        <taxon>Actinomycetota</taxon>
        <taxon>Actinomycetes</taxon>
        <taxon>Micrococcales</taxon>
        <taxon>Microbacteriaceae</taxon>
        <taxon>Rathayibacter</taxon>
    </lineage>
</organism>
<dbReference type="Proteomes" id="UP000464597">
    <property type="component" value="Plasmid unnamed2"/>
</dbReference>
<keyword evidence="1" id="KW-0614">Plasmid</keyword>
<dbReference type="RefSeq" id="WP_146076972.1">
    <property type="nucleotide sequence ID" value="NZ_CP047182.1"/>
</dbReference>
<geneLocation type="plasmid" evidence="1 2">
    <name>unnamed2</name>
</geneLocation>
<reference evidence="2" key="1">
    <citation type="submission" date="2019-12" db="EMBL/GenBank/DDBJ databases">
        <title>Complete and draft genome sequences of new strains and members of some known species of the genus Rathayibacter isolated from plants.</title>
        <authorList>
            <person name="Tarlachkov S.V."/>
            <person name="Starodumova I.P."/>
            <person name="Dorofeeva L.V."/>
            <person name="Prisyazhnaya N.V."/>
            <person name="Leyn S."/>
            <person name="Zlamal J."/>
            <person name="Elan M."/>
            <person name="Osterman A.L."/>
            <person name="Nadler S."/>
            <person name="Subbotin S.A."/>
            <person name="Evtushenko L.I."/>
        </authorList>
    </citation>
    <scope>NUCLEOTIDE SEQUENCE [LARGE SCALE GENOMIC DNA]</scope>
    <source>
        <strain evidence="2">VKM Ac-2802</strain>
        <plasmid evidence="2">unnamed2</plasmid>
    </source>
</reference>
<keyword evidence="2" id="KW-1185">Reference proteome</keyword>
<evidence type="ECO:0000313" key="1">
    <source>
        <dbReference type="EMBL" id="QHC65057.1"/>
    </source>
</evidence>
<name>A0ABX6H5U5_9MICO</name>